<organism evidence="4 5">
    <name type="scientific">Streptomyces xinghaiensis</name>
    <dbReference type="NCBI Taxonomy" id="1038928"/>
    <lineage>
        <taxon>Bacteria</taxon>
        <taxon>Bacillati</taxon>
        <taxon>Actinomycetota</taxon>
        <taxon>Actinomycetes</taxon>
        <taxon>Kitasatosporales</taxon>
        <taxon>Streptomycetaceae</taxon>
        <taxon>Streptomyces</taxon>
    </lineage>
</organism>
<name>A0A3R7F6B6_9ACTN</name>
<feature type="region of interest" description="Disordered" evidence="1">
    <location>
        <begin position="32"/>
        <end position="131"/>
    </location>
</feature>
<comment type="caution">
    <text evidence="4">The sequence shown here is derived from an EMBL/GenBank/DDBJ whole genome shotgun (WGS) entry which is preliminary data.</text>
</comment>
<evidence type="ECO:0000256" key="1">
    <source>
        <dbReference type="SAM" id="MobiDB-lite"/>
    </source>
</evidence>
<dbReference type="Gene3D" id="3.40.33.10">
    <property type="entry name" value="CAP"/>
    <property type="match status" value="1"/>
</dbReference>
<dbReference type="PANTHER" id="PTHR31157">
    <property type="entry name" value="SCP DOMAIN-CONTAINING PROTEIN"/>
    <property type="match status" value="1"/>
</dbReference>
<gene>
    <name evidence="4" type="ORF">SFRA_027605</name>
</gene>
<protein>
    <submittedName>
        <fullName evidence="4">CAP domain-containing protein</fullName>
    </submittedName>
</protein>
<proteinExistence type="predicted"/>
<dbReference type="Proteomes" id="UP000028058">
    <property type="component" value="Unassembled WGS sequence"/>
</dbReference>
<sequence>MRSRHRKRRSVPLRPIALATGALTVMAGVGAGLALDDDGPATVASEPRSAAGSGASPASPTAGETTPSPSPSATRRSPSPKAGKNGSTATPRPDRTTAKADRQTERKSTPTRAPEPAKTAEQPAKAPETAATGVAGEVLNLVNKARAGAGCGPVSADERLDSAAEKYSSAMASSGNFSHTGTDGSSVAQRVEREGYTWSAVGENIAKGQPDAAAVMDGWMNSEGHRANILNCDFKEMGLGLHESGGPWWTQVFATGR</sequence>
<feature type="domain" description="SCP" evidence="3">
    <location>
        <begin position="139"/>
        <end position="253"/>
    </location>
</feature>
<dbReference type="PANTHER" id="PTHR31157:SF1">
    <property type="entry name" value="SCP DOMAIN-CONTAINING PROTEIN"/>
    <property type="match status" value="1"/>
</dbReference>
<accession>A0A3R7F6B6</accession>
<dbReference type="Pfam" id="PF00188">
    <property type="entry name" value="CAP"/>
    <property type="match status" value="1"/>
</dbReference>
<keyword evidence="5" id="KW-1185">Reference proteome</keyword>
<feature type="signal peptide" evidence="2">
    <location>
        <begin position="1"/>
        <end position="27"/>
    </location>
</feature>
<feature type="chain" id="PRO_5043188165" evidence="2">
    <location>
        <begin position="28"/>
        <end position="257"/>
    </location>
</feature>
<dbReference type="InterPro" id="IPR035940">
    <property type="entry name" value="CAP_sf"/>
</dbReference>
<evidence type="ECO:0000259" key="3">
    <source>
        <dbReference type="Pfam" id="PF00188"/>
    </source>
</evidence>
<dbReference type="EMBL" id="JNAD02000016">
    <property type="protein sequence ID" value="RKM91753.1"/>
    <property type="molecule type" value="Genomic_DNA"/>
</dbReference>
<dbReference type="InterPro" id="IPR014044">
    <property type="entry name" value="CAP_dom"/>
</dbReference>
<evidence type="ECO:0000313" key="5">
    <source>
        <dbReference type="Proteomes" id="UP000028058"/>
    </source>
</evidence>
<dbReference type="AlphaFoldDB" id="A0A3R7F6B6"/>
<keyword evidence="2" id="KW-0732">Signal</keyword>
<dbReference type="SUPFAM" id="SSF55797">
    <property type="entry name" value="PR-1-like"/>
    <property type="match status" value="1"/>
</dbReference>
<feature type="compositionally biased region" description="Basic and acidic residues" evidence="1">
    <location>
        <begin position="92"/>
        <end position="108"/>
    </location>
</feature>
<dbReference type="RefSeq" id="WP_043461346.1">
    <property type="nucleotide sequence ID" value="NZ_CP134822.1"/>
</dbReference>
<reference evidence="4 5" key="1">
    <citation type="journal article" date="2014" name="Genome Announc.">
        <title>Draft Genome Sequence of Streptomyces fradiae ATCC 19609, a Strain Highly Sensitive to Antibiotics.</title>
        <authorList>
            <person name="Bekker O.B."/>
            <person name="Klimina K.M."/>
            <person name="Vatlin A.A."/>
            <person name="Zakharevich N.V."/>
            <person name="Kasianov A.S."/>
            <person name="Danilenko V.N."/>
        </authorList>
    </citation>
    <scope>NUCLEOTIDE SEQUENCE [LARGE SCALE GENOMIC DNA]</scope>
    <source>
        <strain evidence="4 5">ATCC 19609</strain>
    </source>
</reference>
<dbReference type="CDD" id="cd05379">
    <property type="entry name" value="CAP_bacterial"/>
    <property type="match status" value="1"/>
</dbReference>
<dbReference type="OrthoDB" id="68195at2"/>
<evidence type="ECO:0000313" key="4">
    <source>
        <dbReference type="EMBL" id="RKM91753.1"/>
    </source>
</evidence>
<feature type="compositionally biased region" description="Low complexity" evidence="1">
    <location>
        <begin position="32"/>
        <end position="80"/>
    </location>
</feature>
<evidence type="ECO:0000256" key="2">
    <source>
        <dbReference type="SAM" id="SignalP"/>
    </source>
</evidence>